<sequence>MLRAAQGTSKTHVLLAASAKPLHAVRAQQTWDEMTHIFTRCGHAISLVDEEIKCDLVRCKFSPAHPKGCTGQACMRTCWQYNIVSAIAEQIADLTGCLAPHLKKRCESCK</sequence>
<proteinExistence type="predicted"/>
<protein>
    <submittedName>
        <fullName evidence="2">Uncharacterized protein</fullName>
    </submittedName>
</protein>
<evidence type="ECO:0000313" key="3">
    <source>
        <dbReference type="Proteomes" id="UP001295794"/>
    </source>
</evidence>
<dbReference type="EMBL" id="CAVNYO010000405">
    <property type="protein sequence ID" value="CAK5275382.1"/>
    <property type="molecule type" value="Genomic_DNA"/>
</dbReference>
<comment type="caution">
    <text evidence="2">The sequence shown here is derived from an EMBL/GenBank/DDBJ whole genome shotgun (WGS) entry which is preliminary data.</text>
</comment>
<keyword evidence="3" id="KW-1185">Reference proteome</keyword>
<evidence type="ECO:0000313" key="1">
    <source>
        <dbReference type="EMBL" id="CAK5262836.1"/>
    </source>
</evidence>
<organism evidence="2 3">
    <name type="scientific">Mycena citricolor</name>
    <dbReference type="NCBI Taxonomy" id="2018698"/>
    <lineage>
        <taxon>Eukaryota</taxon>
        <taxon>Fungi</taxon>
        <taxon>Dikarya</taxon>
        <taxon>Basidiomycota</taxon>
        <taxon>Agaricomycotina</taxon>
        <taxon>Agaricomycetes</taxon>
        <taxon>Agaricomycetidae</taxon>
        <taxon>Agaricales</taxon>
        <taxon>Marasmiineae</taxon>
        <taxon>Mycenaceae</taxon>
        <taxon>Mycena</taxon>
    </lineage>
</organism>
<dbReference type="AlphaFoldDB" id="A0AAD2Q560"/>
<evidence type="ECO:0000313" key="2">
    <source>
        <dbReference type="EMBL" id="CAK5275382.1"/>
    </source>
</evidence>
<gene>
    <name evidence="1" type="ORF">MYCIT1_LOCUS1872</name>
    <name evidence="2" type="ORF">MYCIT1_LOCUS23085</name>
</gene>
<dbReference type="Proteomes" id="UP001295794">
    <property type="component" value="Unassembled WGS sequence"/>
</dbReference>
<name>A0AAD2Q560_9AGAR</name>
<accession>A0AAD2Q560</accession>
<dbReference type="EMBL" id="CAVNYO010000027">
    <property type="protein sequence ID" value="CAK5262836.1"/>
    <property type="molecule type" value="Genomic_DNA"/>
</dbReference>
<reference evidence="2" key="1">
    <citation type="submission" date="2023-11" db="EMBL/GenBank/DDBJ databases">
        <authorList>
            <person name="De Vega J J."/>
            <person name="De Vega J J."/>
        </authorList>
    </citation>
    <scope>NUCLEOTIDE SEQUENCE</scope>
</reference>